<reference evidence="2" key="1">
    <citation type="submission" date="2016-10" db="EMBL/GenBank/DDBJ databases">
        <authorList>
            <person name="Varghese N."/>
            <person name="Submissions S."/>
        </authorList>
    </citation>
    <scope>NUCLEOTIDE SEQUENCE [LARGE SCALE GENOMIC DNA]</scope>
    <source>
        <strain evidence="2">DSM 26922</strain>
    </source>
</reference>
<evidence type="ECO:0000313" key="1">
    <source>
        <dbReference type="EMBL" id="SDW76547.1"/>
    </source>
</evidence>
<keyword evidence="2" id="KW-1185">Reference proteome</keyword>
<dbReference type="STRING" id="670155.SAMN04488001_1745"/>
<dbReference type="OrthoDB" id="7840740at2"/>
<proteinExistence type="predicted"/>
<dbReference type="InterPro" id="IPR029058">
    <property type="entry name" value="AB_hydrolase_fold"/>
</dbReference>
<name>A0A1H2W7M7_9RHOB</name>
<dbReference type="SUPFAM" id="SSF53474">
    <property type="entry name" value="alpha/beta-Hydrolases"/>
    <property type="match status" value="1"/>
</dbReference>
<dbReference type="EMBL" id="FNOI01000002">
    <property type="protein sequence ID" value="SDW76547.1"/>
    <property type="molecule type" value="Genomic_DNA"/>
</dbReference>
<accession>A0A1H2W7M7</accession>
<evidence type="ECO:0008006" key="3">
    <source>
        <dbReference type="Google" id="ProtNLM"/>
    </source>
</evidence>
<dbReference type="RefSeq" id="WP_089946521.1">
    <property type="nucleotide sequence ID" value="NZ_FNOI01000002.1"/>
</dbReference>
<protein>
    <recommendedName>
        <fullName evidence="3">Alpha/beta hydrolase family protein</fullName>
    </recommendedName>
</protein>
<evidence type="ECO:0000313" key="2">
    <source>
        <dbReference type="Proteomes" id="UP000199441"/>
    </source>
</evidence>
<dbReference type="AlphaFoldDB" id="A0A1H2W7M7"/>
<dbReference type="Gene3D" id="3.40.50.1820">
    <property type="entry name" value="alpha/beta hydrolase"/>
    <property type="match status" value="1"/>
</dbReference>
<sequence length="266" mass="30472">MTDQKKLLEFELLHDAHPLRIESAAGSSPCLIVSFTSVGQERDKWPPKEFVGLASQDGQNHVICITDISRSWMNSKGMSNLVLTTISDYVLKHGITKVMAIGTSMGAFNALVLGRKMPLARIICFTPQYSVHPDVMPEEKRWWWFRKQIKVWPFKKMDKLPDPPVPIYMFHGDTPDERMHWERFPTASNLRHYIFKGADHNFVRNLKGANTLRNIVMAAINDRPGRMGKVVQRAGGLRREDYADYALAEAHFEARKPRKRPASLDD</sequence>
<gene>
    <name evidence="1" type="ORF">SAMN04488001_1745</name>
</gene>
<organism evidence="1 2">
    <name type="scientific">Litoreibacter albidus</name>
    <dbReference type="NCBI Taxonomy" id="670155"/>
    <lineage>
        <taxon>Bacteria</taxon>
        <taxon>Pseudomonadati</taxon>
        <taxon>Pseudomonadota</taxon>
        <taxon>Alphaproteobacteria</taxon>
        <taxon>Rhodobacterales</taxon>
        <taxon>Roseobacteraceae</taxon>
        <taxon>Litoreibacter</taxon>
    </lineage>
</organism>
<dbReference type="Proteomes" id="UP000199441">
    <property type="component" value="Unassembled WGS sequence"/>
</dbReference>